<protein>
    <submittedName>
        <fullName evidence="2">GNAT family N-acetyltransferase</fullName>
    </submittedName>
</protein>
<dbReference type="Proteomes" id="UP001226762">
    <property type="component" value="Unassembled WGS sequence"/>
</dbReference>
<dbReference type="Gene3D" id="3.40.630.30">
    <property type="match status" value="1"/>
</dbReference>
<dbReference type="SUPFAM" id="SSF55729">
    <property type="entry name" value="Acyl-CoA N-acyltransferases (Nat)"/>
    <property type="match status" value="1"/>
</dbReference>
<accession>A0AAE3W9R5</accession>
<name>A0AAE3W9R5_9RHOB</name>
<keyword evidence="3" id="KW-1185">Reference proteome</keyword>
<proteinExistence type="predicted"/>
<reference evidence="2" key="2">
    <citation type="submission" date="2023-02" db="EMBL/GenBank/DDBJ databases">
        <title>'Rhodoalgimonas zhirmunskyi' gen. nov., isolated from a red alga.</title>
        <authorList>
            <person name="Nedashkovskaya O.I."/>
            <person name="Otstavnykh N.Y."/>
            <person name="Bystritskaya E.P."/>
            <person name="Balabanova L.A."/>
            <person name="Isaeva M.P."/>
        </authorList>
    </citation>
    <scope>NUCLEOTIDE SEQUENCE</scope>
    <source>
        <strain evidence="2">KCTC 52189</strain>
    </source>
</reference>
<dbReference type="Pfam" id="PF13480">
    <property type="entry name" value="Acetyltransf_6"/>
    <property type="match status" value="1"/>
</dbReference>
<dbReference type="AlphaFoldDB" id="A0AAE3W9R5"/>
<evidence type="ECO:0000313" key="3">
    <source>
        <dbReference type="Proteomes" id="UP001226762"/>
    </source>
</evidence>
<comment type="caution">
    <text evidence="2">The sequence shown here is derived from an EMBL/GenBank/DDBJ whole genome shotgun (WGS) entry which is preliminary data.</text>
</comment>
<dbReference type="PANTHER" id="PTHR36174:SF1">
    <property type="entry name" value="LIPID II:GLYCINE GLYCYLTRANSFERASE"/>
    <property type="match status" value="1"/>
</dbReference>
<dbReference type="InterPro" id="IPR016181">
    <property type="entry name" value="Acyl_CoA_acyltransferase"/>
</dbReference>
<gene>
    <name evidence="2" type="ORF">NO357_01090</name>
</gene>
<dbReference type="EMBL" id="JANHAX010000001">
    <property type="protein sequence ID" value="MDQ2088493.1"/>
    <property type="molecule type" value="Genomic_DNA"/>
</dbReference>
<organism evidence="2 3">
    <name type="scientific">Marimonas arenosa</name>
    <dbReference type="NCBI Taxonomy" id="1795305"/>
    <lineage>
        <taxon>Bacteria</taxon>
        <taxon>Pseudomonadati</taxon>
        <taxon>Pseudomonadota</taxon>
        <taxon>Alphaproteobacteria</taxon>
        <taxon>Rhodobacterales</taxon>
        <taxon>Paracoccaceae</taxon>
        <taxon>Marimonas</taxon>
    </lineage>
</organism>
<dbReference type="PANTHER" id="PTHR36174">
    <property type="entry name" value="LIPID II:GLYCINE GLYCYLTRANSFERASE"/>
    <property type="match status" value="1"/>
</dbReference>
<evidence type="ECO:0000313" key="2">
    <source>
        <dbReference type="EMBL" id="MDQ2088493.1"/>
    </source>
</evidence>
<feature type="domain" description="BioF2-like acetyltransferase" evidence="1">
    <location>
        <begin position="136"/>
        <end position="268"/>
    </location>
</feature>
<sequence length="326" mass="35254">MSFHSPILGGRRLTPPGLAQSRLYREVLQALGRNCHMVQLGDSGRATLILRRAGPLGVLALMPGGPRWRQNASITERREALYDLPRLLRRQGIGALITNCATPLEEKILRTEGHLPLITGGYEAQLDLTATEAQRRARIKGKWRNRLVRAEAAGVRVTRARFSARRHGWLLQAEAAQRRARGYRGLPLTFTATAAQIAPDQAQLFIAHAGGERLGAMLFLVHEGAASYHIGHLTSAGRARAAHNLILWQAATWLAGQGVARIDLGPIETERGAGLARFKLGCGAAPVLRGASCLYTRATAPLGRVVAGLSRIAARAPAARNDPSCR</sequence>
<dbReference type="RefSeq" id="WP_306733759.1">
    <property type="nucleotide sequence ID" value="NZ_JANHAX010000001.1"/>
</dbReference>
<dbReference type="InterPro" id="IPR050644">
    <property type="entry name" value="PG_Glycine_Bridge_Synth"/>
</dbReference>
<evidence type="ECO:0000259" key="1">
    <source>
        <dbReference type="Pfam" id="PF13480"/>
    </source>
</evidence>
<dbReference type="InterPro" id="IPR038740">
    <property type="entry name" value="BioF2-like_GNAT_dom"/>
</dbReference>
<reference evidence="2" key="1">
    <citation type="submission" date="2022-07" db="EMBL/GenBank/DDBJ databases">
        <authorList>
            <person name="Otstavnykh N."/>
            <person name="Isaeva M."/>
            <person name="Bystritskaya E."/>
        </authorList>
    </citation>
    <scope>NUCLEOTIDE SEQUENCE</scope>
    <source>
        <strain evidence="2">KCTC 52189</strain>
    </source>
</reference>